<protein>
    <submittedName>
        <fullName evidence="1">Uncharacterized protein</fullName>
    </submittedName>
</protein>
<dbReference type="AlphaFoldDB" id="A0A2A7UWJ3"/>
<evidence type="ECO:0000313" key="1">
    <source>
        <dbReference type="EMBL" id="PEH89685.1"/>
    </source>
</evidence>
<name>A0A2A7UWJ3_COMTR</name>
<comment type="caution">
    <text evidence="1">The sequence shown here is derived from an EMBL/GenBank/DDBJ whole genome shotgun (WGS) entry which is preliminary data.</text>
</comment>
<dbReference type="EMBL" id="PDEA01000001">
    <property type="protein sequence ID" value="PEH89685.1"/>
    <property type="molecule type" value="Genomic_DNA"/>
</dbReference>
<dbReference type="Proteomes" id="UP000220246">
    <property type="component" value="Unassembled WGS sequence"/>
</dbReference>
<proteinExistence type="predicted"/>
<evidence type="ECO:0000313" key="2">
    <source>
        <dbReference type="Proteomes" id="UP000220246"/>
    </source>
</evidence>
<keyword evidence="2" id="KW-1185">Reference proteome</keyword>
<gene>
    <name evidence="1" type="ORF">CRM82_14730</name>
</gene>
<organism evidence="1 2">
    <name type="scientific">Comamonas terrigena</name>
    <dbReference type="NCBI Taxonomy" id="32013"/>
    <lineage>
        <taxon>Bacteria</taxon>
        <taxon>Pseudomonadati</taxon>
        <taxon>Pseudomonadota</taxon>
        <taxon>Betaproteobacteria</taxon>
        <taxon>Burkholderiales</taxon>
        <taxon>Comamonadaceae</taxon>
        <taxon>Comamonas</taxon>
    </lineage>
</organism>
<accession>A0A2A7UWJ3</accession>
<reference evidence="2" key="1">
    <citation type="submission" date="2017-09" db="EMBL/GenBank/DDBJ databases">
        <title>FDA dAtabase for Regulatory Grade micrObial Sequences (FDA-ARGOS): Supporting development and validation of Infectious Disease Dx tests.</title>
        <authorList>
            <person name="Minogue T."/>
            <person name="Wolcott M."/>
            <person name="Wasieloski L."/>
            <person name="Aguilar W."/>
            <person name="Moore D."/>
            <person name="Tallon L."/>
            <person name="Sadzewicz L."/>
            <person name="Ott S."/>
            <person name="Zhao X."/>
            <person name="Nagaraj S."/>
            <person name="Vavikolanu K."/>
            <person name="Aluvathingal J."/>
            <person name="Nadendla S."/>
            <person name="Sichtig H."/>
        </authorList>
    </citation>
    <scope>NUCLEOTIDE SEQUENCE [LARGE SCALE GENOMIC DNA]</scope>
    <source>
        <strain evidence="2">FDAARGOS_394</strain>
    </source>
</reference>
<sequence length="64" mass="6712">MDPVGAGGFVLDSLHIVAQGRLGDFPCFPACQPDTWVTHGAARLCTSARAACPAGCKGKRLRQQ</sequence>